<keyword evidence="6" id="KW-0458">Lysosome</keyword>
<keyword evidence="3" id="KW-0677">Repeat</keyword>
<evidence type="ECO:0000256" key="2">
    <source>
        <dbReference type="ARBA" id="ARBA00022692"/>
    </source>
</evidence>
<dbReference type="CDD" id="cd21106">
    <property type="entry name" value="TM6SF1-like"/>
    <property type="match status" value="1"/>
</dbReference>
<evidence type="ECO:0000256" key="5">
    <source>
        <dbReference type="ARBA" id="ARBA00023136"/>
    </source>
</evidence>
<dbReference type="PROSITE" id="PS51751">
    <property type="entry name" value="EXPERA"/>
    <property type="match status" value="2"/>
</dbReference>
<dbReference type="GO" id="GO:0005765">
    <property type="term" value="C:lysosomal membrane"/>
    <property type="evidence" value="ECO:0007669"/>
    <property type="project" value="UniProtKB-SubCell"/>
</dbReference>
<organism evidence="14 15">
    <name type="scientific">Macaca fascicularis</name>
    <name type="common">Crab-eating macaque</name>
    <name type="synonym">Cynomolgus monkey</name>
    <dbReference type="NCBI Taxonomy" id="9541"/>
    <lineage>
        <taxon>Eukaryota</taxon>
        <taxon>Metazoa</taxon>
        <taxon>Chordata</taxon>
        <taxon>Craniata</taxon>
        <taxon>Vertebrata</taxon>
        <taxon>Euteleostomi</taxon>
        <taxon>Mammalia</taxon>
        <taxon>Eutheria</taxon>
        <taxon>Euarchontoglires</taxon>
        <taxon>Primates</taxon>
        <taxon>Haplorrhini</taxon>
        <taxon>Catarrhini</taxon>
        <taxon>Cercopithecidae</taxon>
        <taxon>Cercopithecinae</taxon>
        <taxon>Macaca</taxon>
    </lineage>
</organism>
<protein>
    <recommendedName>
        <fullName evidence="9">Transmembrane 6 superfamily member 1</fullName>
    </recommendedName>
</protein>
<gene>
    <name evidence="14" type="primary">TM6SF1</name>
</gene>
<dbReference type="PANTHER" id="PTHR14568:SF10">
    <property type="entry name" value="TRANSMEMBRANE 6 SUPERFAMILY MEMBER 1"/>
    <property type="match status" value="1"/>
</dbReference>
<keyword evidence="2 10" id="KW-0812">Transmembrane</keyword>
<feature type="transmembrane region" description="Helical" evidence="12">
    <location>
        <begin position="351"/>
        <end position="373"/>
    </location>
</feature>
<feature type="transmembrane region" description="Helical" evidence="12">
    <location>
        <begin position="246"/>
        <end position="266"/>
    </location>
</feature>
<dbReference type="PANTHER" id="PTHR14568">
    <property type="entry name" value="TRANSMEMBRANE SUPERFAMILY 6 MEMBER 1/2"/>
    <property type="match status" value="1"/>
</dbReference>
<sequence>MGFRHVGQTGPKLLTSGDPPASTSQSAGITGVSHCAWPSHSYHRTDPSIIYPSILHTFTHNPSIHSSIIYPFIHPSSIHPFIHHPPSSINSSIIHLSIYPSSTHLPIIHPFIHHLSIHPSSIHPFIHYLSIHPSIIHPSIHSIIHPPIHPLIIYLSPPSLPPSILLFLSPRDGDSYPKVSMLGCGGVEGSQLRSGACSCSKLKRSWCSKPSEWASSWTIVGVAALILFLVALLARVLVKRKPPRDPLFYVYAVFGFTSVVNLIIGLEQDGIIDGFMTHYLREGEPYLNTAYGHMICYWDGSAHYLMYLVMVAAIAWEETYRTIGLYWVGSIIMSVVVFVPGNIVGKYGTRICPAFFLSIPYTCLPVWAGFRIYNQPSENYNYPSKVIQEAQAKDLLRRPFDLMLVVCLLLATGFCLFRGLIALDCPSELCRLYTQFQEPYLKDPAAYPKIQMLAYMFYSVPYFVTALYGLVVPGCSWMPDITLIHAGGLAQAQFSHIGASLHARTAYVYRVPEEAKILFLALNIAYGVLPQLLVYRCIYKPEFFIKTKAEEKVE</sequence>
<evidence type="ECO:0000313" key="15">
    <source>
        <dbReference type="Proteomes" id="UP000233100"/>
    </source>
</evidence>
<dbReference type="Ensembl" id="ENSMFAT00000077736.1">
    <property type="protein sequence ID" value="ENSMFAP00000046352.1"/>
    <property type="gene ID" value="ENSMFAG00000036327.2"/>
</dbReference>
<dbReference type="Bgee" id="ENSMFAG00000036327">
    <property type="expression patterns" value="Expressed in bone marrow and 13 other cell types or tissues"/>
</dbReference>
<dbReference type="InterPro" id="IPR059044">
    <property type="entry name" value="TM_Tm6sf1/2"/>
</dbReference>
<feature type="transmembrane region" description="Helical" evidence="12">
    <location>
        <begin position="402"/>
        <end position="423"/>
    </location>
</feature>
<comment type="subcellular location">
    <subcellularLocation>
        <location evidence="1">Lysosome membrane</location>
        <topology evidence="1">Multi-pass membrane protein</topology>
    </subcellularLocation>
</comment>
<dbReference type="GeneTree" id="ENSGT00390000012913"/>
<dbReference type="Pfam" id="PF26083">
    <property type="entry name" value="TM_Tm6sf2"/>
    <property type="match status" value="1"/>
</dbReference>
<evidence type="ECO:0000256" key="12">
    <source>
        <dbReference type="SAM" id="Phobius"/>
    </source>
</evidence>
<comment type="similarity">
    <text evidence="7">Belongs to the TM6SF family.</text>
</comment>
<reference evidence="14" key="3">
    <citation type="submission" date="2025-09" db="UniProtKB">
        <authorList>
            <consortium name="Ensembl"/>
        </authorList>
    </citation>
    <scope>IDENTIFICATION</scope>
</reference>
<evidence type="ECO:0000256" key="11">
    <source>
        <dbReference type="SAM" id="MobiDB-lite"/>
    </source>
</evidence>
<feature type="transmembrane region" description="Helical" evidence="12">
    <location>
        <begin position="325"/>
        <end position="344"/>
    </location>
</feature>
<evidence type="ECO:0000256" key="7">
    <source>
        <dbReference type="ARBA" id="ARBA00034760"/>
    </source>
</evidence>
<name>A0A7N9C7Y2_MACFA</name>
<evidence type="ECO:0000256" key="1">
    <source>
        <dbReference type="ARBA" id="ARBA00004155"/>
    </source>
</evidence>
<keyword evidence="4 10" id="KW-1133">Transmembrane helix</keyword>
<evidence type="ECO:0000256" key="10">
    <source>
        <dbReference type="PROSITE-ProRule" id="PRU01087"/>
    </source>
</evidence>
<dbReference type="InterPro" id="IPR047195">
    <property type="entry name" value="TM6SF1-like"/>
</dbReference>
<feature type="region of interest" description="Disordered" evidence="11">
    <location>
        <begin position="1"/>
        <end position="27"/>
    </location>
</feature>
<reference evidence="14 15" key="1">
    <citation type="submission" date="2013-03" db="EMBL/GenBank/DDBJ databases">
        <authorList>
            <person name="Warren W."/>
            <person name="Wilson R.K."/>
        </authorList>
    </citation>
    <scope>NUCLEOTIDE SEQUENCE</scope>
</reference>
<comment type="function">
    <text evidence="8">May function as sterol isomerase.</text>
</comment>
<evidence type="ECO:0000256" key="8">
    <source>
        <dbReference type="ARBA" id="ARBA00037773"/>
    </source>
</evidence>
<evidence type="ECO:0000313" key="14">
    <source>
        <dbReference type="Ensembl" id="ENSMFAP00000046352.1"/>
    </source>
</evidence>
<evidence type="ECO:0000256" key="4">
    <source>
        <dbReference type="ARBA" id="ARBA00022989"/>
    </source>
</evidence>
<dbReference type="InterPro" id="IPR033118">
    <property type="entry name" value="EXPERA"/>
</dbReference>
<reference evidence="14" key="2">
    <citation type="submission" date="2025-08" db="UniProtKB">
        <authorList>
            <consortium name="Ensembl"/>
        </authorList>
    </citation>
    <scope>IDENTIFICATION</scope>
</reference>
<feature type="domain" description="EXPERA" evidence="13">
    <location>
        <begin position="400"/>
        <end position="534"/>
    </location>
</feature>
<dbReference type="AlphaFoldDB" id="A0A7N9C7Y2"/>
<evidence type="ECO:0000256" key="3">
    <source>
        <dbReference type="ARBA" id="ARBA00022737"/>
    </source>
</evidence>
<dbReference type="Proteomes" id="UP000233100">
    <property type="component" value="Chromosome 7"/>
</dbReference>
<accession>A0A7N9C7Y2</accession>
<evidence type="ECO:0000259" key="13">
    <source>
        <dbReference type="PROSITE" id="PS51751"/>
    </source>
</evidence>
<proteinExistence type="inferred from homology"/>
<evidence type="ECO:0000256" key="6">
    <source>
        <dbReference type="ARBA" id="ARBA00023228"/>
    </source>
</evidence>
<feature type="domain" description="EXPERA" evidence="13">
    <location>
        <begin position="244"/>
        <end position="369"/>
    </location>
</feature>
<evidence type="ECO:0000256" key="9">
    <source>
        <dbReference type="ARBA" id="ARBA00040707"/>
    </source>
</evidence>
<feature type="transmembrane region" description="Helical" evidence="12">
    <location>
        <begin position="517"/>
        <end position="538"/>
    </location>
</feature>
<keyword evidence="5 10" id="KW-0472">Membrane</keyword>
<feature type="transmembrane region" description="Helical" evidence="12">
    <location>
        <begin position="452"/>
        <end position="471"/>
    </location>
</feature>
<dbReference type="PRINTS" id="PR02045">
    <property type="entry name" value="F138DOMAIN"/>
</dbReference>
<feature type="transmembrane region" description="Helical" evidence="12">
    <location>
        <begin position="213"/>
        <end position="234"/>
    </location>
</feature>
<keyword evidence="15" id="KW-1185">Reference proteome</keyword>